<sequence>MRRLQAAGRTPGGTAWEIRATPAGGYVRVGRWAIAARPRGAGRGLALALAEVEL</sequence>
<dbReference type="RefSeq" id="YP_009950246.1">
    <property type="nucleotide sequence ID" value="NC_051588.1"/>
</dbReference>
<dbReference type="KEGG" id="vg:60321656"/>
<name>A0A345KV80_9CAUD</name>
<reference evidence="2" key="1">
    <citation type="submission" date="2018-06" db="EMBL/GenBank/DDBJ databases">
        <authorList>
            <person name="Zhirakovskaya E."/>
        </authorList>
    </citation>
    <scope>NUCLEOTIDE SEQUENCE [LARGE SCALE GENOMIC DNA]</scope>
</reference>
<dbReference type="Proteomes" id="UP000259472">
    <property type="component" value="Segment"/>
</dbReference>
<organism evidence="1 2">
    <name type="scientific">Mycobacterium phage Aminay</name>
    <dbReference type="NCBI Taxonomy" id="2250291"/>
    <lineage>
        <taxon>Viruses</taxon>
        <taxon>Duplodnaviria</taxon>
        <taxon>Heunggongvirae</taxon>
        <taxon>Uroviricota</taxon>
        <taxon>Caudoviricetes</taxon>
        <taxon>Weiservirinae</taxon>
        <taxon>Aminayvirus</taxon>
        <taxon>Aminayvirus aminay</taxon>
    </lineage>
</organism>
<accession>A0A345KV80</accession>
<dbReference type="EMBL" id="MH509442">
    <property type="protein sequence ID" value="AXH46932.1"/>
    <property type="molecule type" value="Genomic_DNA"/>
</dbReference>
<protein>
    <submittedName>
        <fullName evidence="1">Uncharacterized protein</fullName>
    </submittedName>
</protein>
<evidence type="ECO:0000313" key="1">
    <source>
        <dbReference type="EMBL" id="AXH46932.1"/>
    </source>
</evidence>
<gene>
    <name evidence="1" type="primary">96</name>
    <name evidence="1" type="ORF">SEA_AMINAY_96</name>
</gene>
<proteinExistence type="predicted"/>
<evidence type="ECO:0000313" key="2">
    <source>
        <dbReference type="Proteomes" id="UP000259472"/>
    </source>
</evidence>
<dbReference type="GeneID" id="60321656"/>
<keyword evidence="2" id="KW-1185">Reference proteome</keyword>